<comment type="caution">
    <text evidence="3">The sequence shown here is derived from an EMBL/GenBank/DDBJ whole genome shotgun (WGS) entry which is preliminary data.</text>
</comment>
<feature type="domain" description="BRCT" evidence="2">
    <location>
        <begin position="54"/>
        <end position="139"/>
    </location>
</feature>
<dbReference type="InterPro" id="IPR001357">
    <property type="entry name" value="BRCT_dom"/>
</dbReference>
<keyword evidence="4" id="KW-1185">Reference proteome</keyword>
<evidence type="ECO:0000256" key="1">
    <source>
        <dbReference type="SAM" id="MobiDB-lite"/>
    </source>
</evidence>
<accession>A0A6A5C1M1</accession>
<dbReference type="PROSITE" id="PS50172">
    <property type="entry name" value="BRCT"/>
    <property type="match status" value="1"/>
</dbReference>
<dbReference type="GeneID" id="68108121"/>
<dbReference type="SMART" id="SM00292">
    <property type="entry name" value="BRCT"/>
    <property type="match status" value="1"/>
</dbReference>
<dbReference type="OrthoDB" id="10391892at2759"/>
<evidence type="ECO:0000313" key="3">
    <source>
        <dbReference type="EMBL" id="KAF0979750.1"/>
    </source>
</evidence>
<dbReference type="InterPro" id="IPR036047">
    <property type="entry name" value="F-box-like_dom_sf"/>
</dbReference>
<dbReference type="Pfam" id="PF00533">
    <property type="entry name" value="BRCT"/>
    <property type="match status" value="1"/>
</dbReference>
<dbReference type="Gene3D" id="3.40.50.10190">
    <property type="entry name" value="BRCT domain"/>
    <property type="match status" value="1"/>
</dbReference>
<feature type="region of interest" description="Disordered" evidence="1">
    <location>
        <begin position="1"/>
        <end position="54"/>
    </location>
</feature>
<dbReference type="VEuPathDB" id="AmoebaDB:FDP41_000903"/>
<dbReference type="SUPFAM" id="SSF52113">
    <property type="entry name" value="BRCT domain"/>
    <property type="match status" value="1"/>
</dbReference>
<dbReference type="EMBL" id="VFQX01000022">
    <property type="protein sequence ID" value="KAF0979750.1"/>
    <property type="molecule type" value="Genomic_DNA"/>
</dbReference>
<dbReference type="InterPro" id="IPR032675">
    <property type="entry name" value="LRR_dom_sf"/>
</dbReference>
<dbReference type="Pfam" id="PF00646">
    <property type="entry name" value="F-box"/>
    <property type="match status" value="1"/>
</dbReference>
<organism evidence="3 4">
    <name type="scientific">Naegleria fowleri</name>
    <name type="common">Brain eating amoeba</name>
    <dbReference type="NCBI Taxonomy" id="5763"/>
    <lineage>
        <taxon>Eukaryota</taxon>
        <taxon>Discoba</taxon>
        <taxon>Heterolobosea</taxon>
        <taxon>Tetramitia</taxon>
        <taxon>Eutetramitia</taxon>
        <taxon>Vahlkampfiidae</taxon>
        <taxon>Naegleria</taxon>
    </lineage>
</organism>
<dbReference type="SMART" id="SM00256">
    <property type="entry name" value="FBOX"/>
    <property type="match status" value="1"/>
</dbReference>
<dbReference type="AlphaFoldDB" id="A0A6A5C1M1"/>
<dbReference type="InterPro" id="IPR001810">
    <property type="entry name" value="F-box_dom"/>
</dbReference>
<dbReference type="InterPro" id="IPR036420">
    <property type="entry name" value="BRCT_dom_sf"/>
</dbReference>
<reference evidence="3 4" key="1">
    <citation type="journal article" date="2019" name="Sci. Rep.">
        <title>Nanopore sequencing improves the draft genome of the human pathogenic amoeba Naegleria fowleri.</title>
        <authorList>
            <person name="Liechti N."/>
            <person name="Schurch N."/>
            <person name="Bruggmann R."/>
            <person name="Wittwer M."/>
        </authorList>
    </citation>
    <scope>NUCLEOTIDE SEQUENCE [LARGE SCALE GENOMIC DNA]</scope>
    <source>
        <strain evidence="3 4">ATCC 30894</strain>
    </source>
</reference>
<dbReference type="RefSeq" id="XP_044564463.1">
    <property type="nucleotide sequence ID" value="XM_044712946.1"/>
</dbReference>
<proteinExistence type="predicted"/>
<sequence length="650" mass="75688">MSQLPPSTATASSSEEEHSSPCHHDDDDRDNSHHPEREEEHEKNHSDSSSEVSLSSPLFQGMEFVLVKETMKPNDYEYFSRLIPEHGGVLAENVSERTTHLVSERAVWPVPPHVLSVNVWFVEDCVYNEELCDVNAYLWNGEVSLHGQPQLKKRKLENVNAESVSQCKNSTTLEMQLHMDEMARPSEIMSHKWMSDLLLDDIWFEIFMFLEIADLSSVILVSKEMYRLIQDDRYEKNQSFWIQYYNRFIRNWSAQDEHAFFNSIHNTSFDKFDTETNLHANKQRLELTLQKVTLLLNRRACPQLTESDVMPQFSLPALVKNRIMTHLHFSKSLKRRMTARITCEAESKSERRVKQVEKDSKIMTLFPGLSLKDQLEALKSKLNDFTEINFGPFDEYEMNGQLPKDYLDWISQNSDLLSNSRIRSLFFLDVHFSFCEVSWMKLGDLSKVLNTFPKLAHWTSMGSEQLQFSTACSHSTLRSIVLISAGLSKPILKELFCMKLPNLCHLELFLGDDCRRDARQDFKPEFIQELLKSPKHEHSFPSLDYLGLRNYQHIDAIAPSIFENPFSKRVRMIDISLGTLSDEGAKSFIEILKNEEKMNQKFLNLEILDVHNSYLSKEIVEELLNLSTMIVNVKPHKEADRRWRYVTLNE</sequence>
<feature type="compositionally biased region" description="Polar residues" evidence="1">
    <location>
        <begin position="1"/>
        <end position="11"/>
    </location>
</feature>
<evidence type="ECO:0000259" key="2">
    <source>
        <dbReference type="PROSITE" id="PS50172"/>
    </source>
</evidence>
<evidence type="ECO:0000313" key="4">
    <source>
        <dbReference type="Proteomes" id="UP000444721"/>
    </source>
</evidence>
<dbReference type="SUPFAM" id="SSF81383">
    <property type="entry name" value="F-box domain"/>
    <property type="match status" value="1"/>
</dbReference>
<protein>
    <recommendedName>
        <fullName evidence="2">BRCT domain-containing protein</fullName>
    </recommendedName>
</protein>
<dbReference type="VEuPathDB" id="AmoebaDB:NF0110450"/>
<feature type="compositionally biased region" description="Basic and acidic residues" evidence="1">
    <location>
        <begin position="15"/>
        <end position="48"/>
    </location>
</feature>
<name>A0A6A5C1M1_NAEFO</name>
<gene>
    <name evidence="3" type="ORF">FDP41_000903</name>
</gene>
<dbReference type="Proteomes" id="UP000444721">
    <property type="component" value="Unassembled WGS sequence"/>
</dbReference>
<dbReference type="VEuPathDB" id="AmoebaDB:NfTy_050720"/>
<dbReference type="Gene3D" id="3.80.10.10">
    <property type="entry name" value="Ribonuclease Inhibitor"/>
    <property type="match status" value="1"/>
</dbReference>
<dbReference type="SUPFAM" id="SSF52047">
    <property type="entry name" value="RNI-like"/>
    <property type="match status" value="1"/>
</dbReference>